<evidence type="ECO:0000313" key="1">
    <source>
        <dbReference type="EMBL" id="CAB3980302.1"/>
    </source>
</evidence>
<dbReference type="AlphaFoldDB" id="A0A6S7FVZ6"/>
<dbReference type="EMBL" id="CACRXK020000277">
    <property type="protein sequence ID" value="CAB3980302.1"/>
    <property type="molecule type" value="Genomic_DNA"/>
</dbReference>
<comment type="caution">
    <text evidence="1">The sequence shown here is derived from an EMBL/GenBank/DDBJ whole genome shotgun (WGS) entry which is preliminary data.</text>
</comment>
<keyword evidence="2" id="KW-1185">Reference proteome</keyword>
<name>A0A6S7FVZ6_PARCT</name>
<proteinExistence type="predicted"/>
<gene>
    <name evidence="1" type="ORF">PACLA_8A078666</name>
</gene>
<accession>A0A6S7FVZ6</accession>
<reference evidence="1" key="1">
    <citation type="submission" date="2020-04" db="EMBL/GenBank/DDBJ databases">
        <authorList>
            <person name="Alioto T."/>
            <person name="Alioto T."/>
            <person name="Gomez Garrido J."/>
        </authorList>
    </citation>
    <scope>NUCLEOTIDE SEQUENCE</scope>
    <source>
        <strain evidence="1">A484AB</strain>
    </source>
</reference>
<sequence>MSRKFEIHISVHVKNESHRGDYDLYKIGYEVCDNDESIIFTPTIFQEAFAAFTYDSDHIYKVDPETLRYRLRLFQFESEVPPDVVTKIENIIKYIERHWDNDYIGVTIVYAE</sequence>
<dbReference type="Proteomes" id="UP001152795">
    <property type="component" value="Unassembled WGS sequence"/>
</dbReference>
<organism evidence="1 2">
    <name type="scientific">Paramuricea clavata</name>
    <name type="common">Red gorgonian</name>
    <name type="synonym">Violescent sea-whip</name>
    <dbReference type="NCBI Taxonomy" id="317549"/>
    <lineage>
        <taxon>Eukaryota</taxon>
        <taxon>Metazoa</taxon>
        <taxon>Cnidaria</taxon>
        <taxon>Anthozoa</taxon>
        <taxon>Octocorallia</taxon>
        <taxon>Malacalcyonacea</taxon>
        <taxon>Plexauridae</taxon>
        <taxon>Paramuricea</taxon>
    </lineage>
</organism>
<evidence type="ECO:0000313" key="2">
    <source>
        <dbReference type="Proteomes" id="UP001152795"/>
    </source>
</evidence>
<protein>
    <submittedName>
        <fullName evidence="1">Uncharacterized protein</fullName>
    </submittedName>
</protein>